<dbReference type="InterPro" id="IPR008929">
    <property type="entry name" value="Chondroitin_lyas"/>
</dbReference>
<organism evidence="3 4">
    <name type="scientific">Pelagicoccus enzymogenes</name>
    <dbReference type="NCBI Taxonomy" id="2773457"/>
    <lineage>
        <taxon>Bacteria</taxon>
        <taxon>Pseudomonadati</taxon>
        <taxon>Verrucomicrobiota</taxon>
        <taxon>Opitutia</taxon>
        <taxon>Puniceicoccales</taxon>
        <taxon>Pelagicoccaceae</taxon>
        <taxon>Pelagicoccus</taxon>
    </lineage>
</organism>
<dbReference type="Pfam" id="PF07940">
    <property type="entry name" value="Hepar_II_III_C"/>
    <property type="match status" value="1"/>
</dbReference>
<protein>
    <submittedName>
        <fullName evidence="3">Heparinase II/III family protein</fullName>
    </submittedName>
</protein>
<keyword evidence="4" id="KW-1185">Reference proteome</keyword>
<dbReference type="InterPro" id="IPR012480">
    <property type="entry name" value="Hepar_II_III_C"/>
</dbReference>
<dbReference type="Gene3D" id="1.50.10.100">
    <property type="entry name" value="Chondroitin AC/alginate lyase"/>
    <property type="match status" value="1"/>
</dbReference>
<dbReference type="GO" id="GO:0030313">
    <property type="term" value="C:cell envelope"/>
    <property type="evidence" value="ECO:0007669"/>
    <property type="project" value="UniProtKB-SubCell"/>
</dbReference>
<evidence type="ECO:0000313" key="4">
    <source>
        <dbReference type="Proteomes" id="UP000622317"/>
    </source>
</evidence>
<evidence type="ECO:0000259" key="2">
    <source>
        <dbReference type="Pfam" id="PF07940"/>
    </source>
</evidence>
<comment type="subcellular location">
    <subcellularLocation>
        <location evidence="1">Cell envelope</location>
    </subcellularLocation>
</comment>
<evidence type="ECO:0000256" key="1">
    <source>
        <dbReference type="ARBA" id="ARBA00004196"/>
    </source>
</evidence>
<comment type="caution">
    <text evidence="3">The sequence shown here is derived from an EMBL/GenBank/DDBJ whole genome shotgun (WGS) entry which is preliminary data.</text>
</comment>
<dbReference type="EMBL" id="JACYFG010000002">
    <property type="protein sequence ID" value="MBD5777924.1"/>
    <property type="molecule type" value="Genomic_DNA"/>
</dbReference>
<gene>
    <name evidence="3" type="ORF">IEN85_00260</name>
</gene>
<feature type="domain" description="Heparinase II/III-like C-terminal" evidence="2">
    <location>
        <begin position="395"/>
        <end position="585"/>
    </location>
</feature>
<dbReference type="GO" id="GO:0016829">
    <property type="term" value="F:lyase activity"/>
    <property type="evidence" value="ECO:0007669"/>
    <property type="project" value="InterPro"/>
</dbReference>
<reference evidence="3" key="1">
    <citation type="submission" date="2020-09" db="EMBL/GenBank/DDBJ databases">
        <title>Pelagicoccus enzymogenes sp. nov. with an EPS production, isolated from marine sediment.</title>
        <authorList>
            <person name="Feng X."/>
        </authorList>
    </citation>
    <scope>NUCLEOTIDE SEQUENCE</scope>
    <source>
        <strain evidence="3">NFK12</strain>
    </source>
</reference>
<evidence type="ECO:0000313" key="3">
    <source>
        <dbReference type="EMBL" id="MBD5777924.1"/>
    </source>
</evidence>
<dbReference type="Proteomes" id="UP000622317">
    <property type="component" value="Unassembled WGS sequence"/>
</dbReference>
<dbReference type="RefSeq" id="WP_191615055.1">
    <property type="nucleotide sequence ID" value="NZ_JACYFG010000002.1"/>
</dbReference>
<dbReference type="AlphaFoldDB" id="A0A927F3V8"/>
<name>A0A927F3V8_9BACT</name>
<sequence>MTRRDLLRYASGSLLLASLPASLGAKNTSSQRLFFERYEIGKIRANARSALLAPTYREWASRDLSELQDALHAFEQSGDIVRDFATIINRLTEFSLVQLVEPSSQRRDALLSALKRLISYPKWDYFLDGDKEIGIQRSSLATVRILFAREVLDDAIDDSLDKKILDAIAAKGCLPCYRAVYGMDHPDTVTGWRFDDRHEGFYQLSMERWPMILGDNNLRSAPSSALGIGAIALLGHDPRAQQWLDTAVSSFQRVLRLFSPDGSYFEGLSYANYTLRTALNFFDAHARSVGGIDWSKKANFDGMLDFIASMQAGKNADGTPDIVNFSDARSSVYACVPAWIGKQTGNPLAQYQVEQMSLPTYFLDFLWYEPGKASSPPPPALLNVRNQLDWVLCRSGWDPDDAVLAFRSGGPCNHEHADRNHITYKFHGERLLTDLFGAAYDSRHSGWEMRKTKAHNSVLVNGMGNHYHDGQEGTNDSKSYAAITQYQIQGDTVWWTSDATAAYLIENDHITKVLRTVIFHKPDLVIVIDQVRLHFGEQPMSIRFFPDNRDAKAKLKTGKNDFLIERPQAQLHGTVYSKSDAPSITSTQLDVTPETGDFPCIEIETSPAFTHEIVTVLRANPRGSSPAKVNVTSTEKGWKLNSKQATFHIDTQSATPVIQLSLA</sequence>
<dbReference type="SUPFAM" id="SSF48230">
    <property type="entry name" value="Chondroitin AC/alginate lyase"/>
    <property type="match status" value="1"/>
</dbReference>
<accession>A0A927F3V8</accession>
<proteinExistence type="predicted"/>
<dbReference type="Gene3D" id="2.70.98.70">
    <property type="match status" value="1"/>
</dbReference>